<evidence type="ECO:0000313" key="2">
    <source>
        <dbReference type="EMBL" id="ACO62060.1"/>
    </source>
</evidence>
<reference evidence="2 3" key="1">
    <citation type="journal article" date="2009" name="Science">
        <title>Green evolution and dynamic adaptations revealed by genomes of the marine picoeukaryotes Micromonas.</title>
        <authorList>
            <person name="Worden A.Z."/>
            <person name="Lee J.H."/>
            <person name="Mock T."/>
            <person name="Rouze P."/>
            <person name="Simmons M.P."/>
            <person name="Aerts A.L."/>
            <person name="Allen A.E."/>
            <person name="Cuvelier M.L."/>
            <person name="Derelle E."/>
            <person name="Everett M.V."/>
            <person name="Foulon E."/>
            <person name="Grimwood J."/>
            <person name="Gundlach H."/>
            <person name="Henrissat B."/>
            <person name="Napoli C."/>
            <person name="McDonald S.M."/>
            <person name="Parker M.S."/>
            <person name="Rombauts S."/>
            <person name="Salamov A."/>
            <person name="Von Dassow P."/>
            <person name="Badger J.H."/>
            <person name="Coutinho P.M."/>
            <person name="Demir E."/>
            <person name="Dubchak I."/>
            <person name="Gentemann C."/>
            <person name="Eikrem W."/>
            <person name="Gready J.E."/>
            <person name="John U."/>
            <person name="Lanier W."/>
            <person name="Lindquist E.A."/>
            <person name="Lucas S."/>
            <person name="Mayer K.F."/>
            <person name="Moreau H."/>
            <person name="Not F."/>
            <person name="Otillar R."/>
            <person name="Panaud O."/>
            <person name="Pangilinan J."/>
            <person name="Paulsen I."/>
            <person name="Piegu B."/>
            <person name="Poliakov A."/>
            <person name="Robbens S."/>
            <person name="Schmutz J."/>
            <person name="Toulza E."/>
            <person name="Wyss T."/>
            <person name="Zelensky A."/>
            <person name="Zhou K."/>
            <person name="Armbrust E.V."/>
            <person name="Bhattacharya D."/>
            <person name="Goodenough U.W."/>
            <person name="Van de Peer Y."/>
            <person name="Grigoriev I.V."/>
        </authorList>
    </citation>
    <scope>NUCLEOTIDE SEQUENCE [LARGE SCALE GENOMIC DNA]</scope>
    <source>
        <strain evidence="3">RCC299 / NOUM17</strain>
    </source>
</reference>
<dbReference type="PANTHER" id="PTHR45458">
    <property type="entry name" value="SHORT-CHAIN DEHYDROGENASE/REDUCTASE SDR"/>
    <property type="match status" value="1"/>
</dbReference>
<name>C1E0T9_MICCC</name>
<organism evidence="2 3">
    <name type="scientific">Micromonas commoda (strain RCC299 / NOUM17 / CCMP2709)</name>
    <name type="common">Picoplanktonic green alga</name>
    <dbReference type="NCBI Taxonomy" id="296587"/>
    <lineage>
        <taxon>Eukaryota</taxon>
        <taxon>Viridiplantae</taxon>
        <taxon>Chlorophyta</taxon>
        <taxon>Mamiellophyceae</taxon>
        <taxon>Mamiellales</taxon>
        <taxon>Mamiellaceae</taxon>
        <taxon>Micromonas</taxon>
    </lineage>
</organism>
<dbReference type="InterPro" id="IPR036291">
    <property type="entry name" value="NAD(P)-bd_dom_sf"/>
</dbReference>
<protein>
    <submittedName>
        <fullName evidence="2">Uncharacterized protein</fullName>
    </submittedName>
</protein>
<gene>
    <name evidence="2" type="ORF">MICPUN_56634</name>
</gene>
<accession>C1E0T9</accession>
<dbReference type="EMBL" id="CP001324">
    <property type="protein sequence ID" value="ACO62060.1"/>
    <property type="molecule type" value="Genomic_DNA"/>
</dbReference>
<dbReference type="eggNOG" id="KOG1611">
    <property type="taxonomic scope" value="Eukaryota"/>
</dbReference>
<dbReference type="GeneID" id="8241548"/>
<dbReference type="CDD" id="cd05325">
    <property type="entry name" value="carb_red_sniffer_like_SDR_c"/>
    <property type="match status" value="1"/>
</dbReference>
<dbReference type="InterPro" id="IPR002347">
    <property type="entry name" value="SDR_fam"/>
</dbReference>
<dbReference type="InterPro" id="IPR052184">
    <property type="entry name" value="SDR_enzymes"/>
</dbReference>
<dbReference type="AlphaFoldDB" id="C1E0T9"/>
<evidence type="ECO:0000256" key="1">
    <source>
        <dbReference type="RuleBase" id="RU000363"/>
    </source>
</evidence>
<proteinExistence type="inferred from homology"/>
<dbReference type="OMA" id="GIGLEYC"/>
<dbReference type="PRINTS" id="PR00081">
    <property type="entry name" value="GDHRDH"/>
</dbReference>
<dbReference type="PRINTS" id="PR00080">
    <property type="entry name" value="SDRFAMILY"/>
</dbReference>
<dbReference type="PANTHER" id="PTHR45458:SF1">
    <property type="entry name" value="SHORT CHAIN DEHYDROGENASE"/>
    <property type="match status" value="1"/>
</dbReference>
<dbReference type="InParanoid" id="C1E0T9"/>
<keyword evidence="3" id="KW-1185">Reference proteome</keyword>
<evidence type="ECO:0000313" key="3">
    <source>
        <dbReference type="Proteomes" id="UP000002009"/>
    </source>
</evidence>
<dbReference type="OrthoDB" id="5296at2759"/>
<comment type="similarity">
    <text evidence="1">Belongs to the short-chain dehydrogenases/reductases (SDR) family.</text>
</comment>
<sequence length="306" mass="32260">MSSSLLRPSLLAIASRHAMSSPTKAALGRKHASPARRSFDVTVSAAASQNVDKKYVPGEPIANACVVVTGANRGIGLEFCKQILAKSPGNSVIASCRDPNAADDLVALQKEVGESRLAVVALDVADETSIASWAQGLGALEPVQAHGGSIDVVINNAGTTGTDGYSKWELEDMTADEMMHVYKINTVGPLLVTQQLVKRGLIGDPGSLNPVSLVGNVTSKVGSVDDNGSGKGYAYRASKAALNIVNKSMSIDLADRGIWCQLLHPGWVRTRMTEGRGLIDADESARGLIRCVMFRETRLFPLGYGG</sequence>
<dbReference type="SUPFAM" id="SSF51735">
    <property type="entry name" value="NAD(P)-binding Rossmann-fold domains"/>
    <property type="match status" value="1"/>
</dbReference>
<dbReference type="Proteomes" id="UP000002009">
    <property type="component" value="Chromosome 3"/>
</dbReference>
<dbReference type="Pfam" id="PF00106">
    <property type="entry name" value="adh_short"/>
    <property type="match status" value="1"/>
</dbReference>
<dbReference type="KEGG" id="mis:MICPUN_56634"/>
<dbReference type="RefSeq" id="XP_002500802.1">
    <property type="nucleotide sequence ID" value="XM_002500756.1"/>
</dbReference>
<dbReference type="Gene3D" id="3.40.50.720">
    <property type="entry name" value="NAD(P)-binding Rossmann-like Domain"/>
    <property type="match status" value="1"/>
</dbReference>
<dbReference type="GO" id="GO:0016616">
    <property type="term" value="F:oxidoreductase activity, acting on the CH-OH group of donors, NAD or NADP as acceptor"/>
    <property type="evidence" value="ECO:0007669"/>
    <property type="project" value="TreeGrafter"/>
</dbReference>